<dbReference type="AlphaFoldDB" id="A0A1X6P000"/>
<organism evidence="1 2">
    <name type="scientific">Porphyra umbilicalis</name>
    <name type="common">Purple laver</name>
    <name type="synonym">Red alga</name>
    <dbReference type="NCBI Taxonomy" id="2786"/>
    <lineage>
        <taxon>Eukaryota</taxon>
        <taxon>Rhodophyta</taxon>
        <taxon>Bangiophyceae</taxon>
        <taxon>Bangiales</taxon>
        <taxon>Bangiaceae</taxon>
        <taxon>Porphyra</taxon>
    </lineage>
</organism>
<dbReference type="Proteomes" id="UP000218209">
    <property type="component" value="Unassembled WGS sequence"/>
</dbReference>
<keyword evidence="2" id="KW-1185">Reference proteome</keyword>
<sequence length="294" mass="31514">MQWLQDQEVGALRVLVGVDLDNDAHLPACFLVHGDDAQQIVVRRKEDEGGALPPHKHRVHHHRVGGRGWSVRVRLGRVIDEEPEDRLNPGLPDCHTFRQTNHACPGEGVACDGSRAEGRLLMRWCGVWPEQRGGVDRGVGPAQIVSSLGGKEQRCTADVAVPNTLVQWGSRRPATLAAAAPTTTAAQQGARRPATLTAAAPTTTVVQRVAGRPATLAAAAPTTTVAQQGARRPTTLTADPHTSELFHPPQQCQFSLTHCEAQHATHPRAVPLSPTACLKLTPRARGAQPCGVPW</sequence>
<evidence type="ECO:0000313" key="2">
    <source>
        <dbReference type="Proteomes" id="UP000218209"/>
    </source>
</evidence>
<proteinExistence type="predicted"/>
<gene>
    <name evidence="1" type="ORF">BU14_0308s0004</name>
</gene>
<accession>A0A1X6P000</accession>
<name>A0A1X6P000_PORUM</name>
<evidence type="ECO:0000313" key="1">
    <source>
        <dbReference type="EMBL" id="OSX74086.1"/>
    </source>
</evidence>
<reference evidence="1 2" key="1">
    <citation type="submission" date="2017-03" db="EMBL/GenBank/DDBJ databases">
        <title>WGS assembly of Porphyra umbilicalis.</title>
        <authorList>
            <person name="Brawley S.H."/>
            <person name="Blouin N.A."/>
            <person name="Ficko-Blean E."/>
            <person name="Wheeler G.L."/>
            <person name="Lohr M."/>
            <person name="Goodson H.V."/>
            <person name="Jenkins J.W."/>
            <person name="Blaby-Haas C.E."/>
            <person name="Helliwell K.E."/>
            <person name="Chan C."/>
            <person name="Marriage T."/>
            <person name="Bhattacharya D."/>
            <person name="Klein A.S."/>
            <person name="Badis Y."/>
            <person name="Brodie J."/>
            <person name="Cao Y."/>
            <person name="Collen J."/>
            <person name="Dittami S.M."/>
            <person name="Gachon C.M."/>
            <person name="Green B.R."/>
            <person name="Karpowicz S."/>
            <person name="Kim J.W."/>
            <person name="Kudahl U."/>
            <person name="Lin S."/>
            <person name="Michel G."/>
            <person name="Mittag M."/>
            <person name="Olson B.J."/>
            <person name="Pangilinan J."/>
            <person name="Peng Y."/>
            <person name="Qiu H."/>
            <person name="Shu S."/>
            <person name="Singer J.T."/>
            <person name="Smith A.G."/>
            <person name="Sprecher B.N."/>
            <person name="Wagner V."/>
            <person name="Wang W."/>
            <person name="Wang Z.-Y."/>
            <person name="Yan J."/>
            <person name="Yarish C."/>
            <person name="Zoeuner-Riek S."/>
            <person name="Zhuang Y."/>
            <person name="Zou Y."/>
            <person name="Lindquist E.A."/>
            <person name="Grimwood J."/>
            <person name="Barry K."/>
            <person name="Rokhsar D.S."/>
            <person name="Schmutz J."/>
            <person name="Stiller J.W."/>
            <person name="Grossman A.R."/>
            <person name="Prochnik S.E."/>
        </authorList>
    </citation>
    <scope>NUCLEOTIDE SEQUENCE [LARGE SCALE GENOMIC DNA]</scope>
    <source>
        <strain evidence="1">4086291</strain>
    </source>
</reference>
<dbReference type="EMBL" id="KV918963">
    <property type="protein sequence ID" value="OSX74086.1"/>
    <property type="molecule type" value="Genomic_DNA"/>
</dbReference>
<protein>
    <submittedName>
        <fullName evidence="1">Uncharacterized protein</fullName>
    </submittedName>
</protein>